<evidence type="ECO:0000313" key="7">
    <source>
        <dbReference type="EMBL" id="EXJ93541.1"/>
    </source>
</evidence>
<keyword evidence="2" id="KW-0560">Oxidoreductase</keyword>
<comment type="caution">
    <text evidence="7">The sequence shown here is derived from an EMBL/GenBank/DDBJ whole genome shotgun (WGS) entry which is preliminary data.</text>
</comment>
<dbReference type="GO" id="GO:0005777">
    <property type="term" value="C:peroxisome"/>
    <property type="evidence" value="ECO:0007669"/>
    <property type="project" value="TreeGrafter"/>
</dbReference>
<dbReference type="Gene3D" id="3.40.50.720">
    <property type="entry name" value="NAD(P)-binding Rossmann-like Domain"/>
    <property type="match status" value="1"/>
</dbReference>
<dbReference type="GO" id="GO:0009062">
    <property type="term" value="P:fatty acid catabolic process"/>
    <property type="evidence" value="ECO:0007669"/>
    <property type="project" value="InterPro"/>
</dbReference>
<organism evidence="7 8">
    <name type="scientific">Capronia coronata CBS 617.96</name>
    <dbReference type="NCBI Taxonomy" id="1182541"/>
    <lineage>
        <taxon>Eukaryota</taxon>
        <taxon>Fungi</taxon>
        <taxon>Dikarya</taxon>
        <taxon>Ascomycota</taxon>
        <taxon>Pezizomycotina</taxon>
        <taxon>Eurotiomycetes</taxon>
        <taxon>Chaetothyriomycetidae</taxon>
        <taxon>Chaetothyriales</taxon>
        <taxon>Herpotrichiellaceae</taxon>
        <taxon>Capronia</taxon>
    </lineage>
</organism>
<dbReference type="InterPro" id="IPR002347">
    <property type="entry name" value="SDR_fam"/>
</dbReference>
<evidence type="ECO:0000256" key="2">
    <source>
        <dbReference type="ARBA" id="ARBA00023002"/>
    </source>
</evidence>
<evidence type="ECO:0000256" key="1">
    <source>
        <dbReference type="ARBA" id="ARBA00022857"/>
    </source>
</evidence>
<evidence type="ECO:0000313" key="8">
    <source>
        <dbReference type="Proteomes" id="UP000019484"/>
    </source>
</evidence>
<dbReference type="PRINTS" id="PR00081">
    <property type="entry name" value="GDHRDH"/>
</dbReference>
<dbReference type="eggNOG" id="KOG0725">
    <property type="taxonomic scope" value="Eukaryota"/>
</dbReference>
<evidence type="ECO:0000256" key="5">
    <source>
        <dbReference type="ARBA" id="ARBA00048340"/>
    </source>
</evidence>
<comment type="catalytic activity">
    <reaction evidence="4">
        <text>a (2E,4E)-dienoyl-CoA + NADPH + H(+) = a 4,5-saturated-(3E)-enoyl-CoA + NADP(+)</text>
        <dbReference type="Rhea" id="RHEA:45912"/>
        <dbReference type="ChEBI" id="CHEBI:15378"/>
        <dbReference type="ChEBI" id="CHEBI:57783"/>
        <dbReference type="ChEBI" id="CHEBI:58349"/>
        <dbReference type="ChEBI" id="CHEBI:85101"/>
        <dbReference type="ChEBI" id="CHEBI:85493"/>
        <dbReference type="EC" id="1.3.1.124"/>
    </reaction>
</comment>
<keyword evidence="1" id="KW-0521">NADP</keyword>
<protein>
    <recommendedName>
        <fullName evidence="3">2,4-dienoyl-CoA reductase [(3E)-enoyl-CoA-producing]</fullName>
        <ecNumber evidence="3">1.3.1.124</ecNumber>
    </recommendedName>
</protein>
<accession>W9YW93</accession>
<dbReference type="EMBL" id="AMWN01000002">
    <property type="protein sequence ID" value="EXJ93541.1"/>
    <property type="molecule type" value="Genomic_DNA"/>
</dbReference>
<sequence length="343" mass="35119">MPLEKHEYISNVWSDGLFDGKVVFCTGGNGSICSAQVRALVHLGADACIVGRNVEKTEKVAQDIATARPGSRVLGIGAVDVRSIDSLQKAIDTCVKELGGIDFLIAGAAGNFLAPLAQLSPNAFKSVIDIDVLGSYNVTKLALPHLVASAKKHNSSSSLPKKQPPNSPSTSTSSSRSSSSSGPPGPGGRIIYVSATIHYTGLPMQTHVAVAKAGVDALSNNVAIEYGPLGVTSNVIAPGPIAGTEGMDRLAKKQQSTPGGYPGKGIPLGRWGLIKEIADATVYLFSDAANYVTGSALVVDGGAWRTAGTGTGKGFEYPDFILSGAQVTGVGGIKKQSGSGSKL</sequence>
<proteinExistence type="predicted"/>
<dbReference type="PANTHER" id="PTHR43296:SF2">
    <property type="entry name" value="PEROXISOMAL 2,4-DIENOYL-COA REDUCTASE [(3E)-ENOYL-COA-PRODUCING]"/>
    <property type="match status" value="1"/>
</dbReference>
<feature type="compositionally biased region" description="Low complexity" evidence="6">
    <location>
        <begin position="168"/>
        <end position="182"/>
    </location>
</feature>
<keyword evidence="8" id="KW-1185">Reference proteome</keyword>
<dbReference type="EC" id="1.3.1.124" evidence="3"/>
<dbReference type="GeneID" id="19156834"/>
<dbReference type="CDD" id="cd05369">
    <property type="entry name" value="TER_DECR_SDR_a"/>
    <property type="match status" value="1"/>
</dbReference>
<dbReference type="OrthoDB" id="2136131at2759"/>
<dbReference type="HOGENOM" id="CLU_010194_1_2_1"/>
<dbReference type="AlphaFoldDB" id="W9YW93"/>
<feature type="region of interest" description="Disordered" evidence="6">
    <location>
        <begin position="152"/>
        <end position="186"/>
    </location>
</feature>
<evidence type="ECO:0000256" key="6">
    <source>
        <dbReference type="SAM" id="MobiDB-lite"/>
    </source>
</evidence>
<dbReference type="Pfam" id="PF13561">
    <property type="entry name" value="adh_short_C2"/>
    <property type="match status" value="1"/>
</dbReference>
<evidence type="ECO:0000256" key="3">
    <source>
        <dbReference type="ARBA" id="ARBA00026117"/>
    </source>
</evidence>
<dbReference type="GO" id="GO:0008670">
    <property type="term" value="F:2,4-dienoyl-CoA reductase (NADPH) activity"/>
    <property type="evidence" value="ECO:0007669"/>
    <property type="project" value="InterPro"/>
</dbReference>
<dbReference type="PANTHER" id="PTHR43296">
    <property type="entry name" value="PEROXISOMAL 2,4-DIENOYL-COA REDUCTASE"/>
    <property type="match status" value="1"/>
</dbReference>
<dbReference type="SUPFAM" id="SSF51735">
    <property type="entry name" value="NAD(P)-binding Rossmann-fold domains"/>
    <property type="match status" value="1"/>
</dbReference>
<comment type="catalytic activity">
    <reaction evidence="5">
        <text>a (2E,4Z)-dienoyl-CoA + NADPH + H(+) = a 4,5-saturated-(3E)-enoyl-CoA + NADP(+)</text>
        <dbReference type="Rhea" id="RHEA:61892"/>
        <dbReference type="ChEBI" id="CHEBI:15378"/>
        <dbReference type="ChEBI" id="CHEBI:57783"/>
        <dbReference type="ChEBI" id="CHEBI:58349"/>
        <dbReference type="ChEBI" id="CHEBI:85099"/>
        <dbReference type="ChEBI" id="CHEBI:85493"/>
        <dbReference type="EC" id="1.3.1.124"/>
    </reaction>
</comment>
<gene>
    <name evidence="7" type="ORF">A1O1_01933</name>
</gene>
<dbReference type="InterPro" id="IPR045017">
    <property type="entry name" value="DECR2-like"/>
</dbReference>
<evidence type="ECO:0000256" key="4">
    <source>
        <dbReference type="ARBA" id="ARBA00048009"/>
    </source>
</evidence>
<dbReference type="Proteomes" id="UP000019484">
    <property type="component" value="Unassembled WGS sequence"/>
</dbReference>
<dbReference type="RefSeq" id="XP_007721035.1">
    <property type="nucleotide sequence ID" value="XM_007722845.1"/>
</dbReference>
<name>W9YW93_9EURO</name>
<reference evidence="7 8" key="1">
    <citation type="submission" date="2013-03" db="EMBL/GenBank/DDBJ databases">
        <title>The Genome Sequence of Capronia coronata CBS 617.96.</title>
        <authorList>
            <consortium name="The Broad Institute Genomics Platform"/>
            <person name="Cuomo C."/>
            <person name="de Hoog S."/>
            <person name="Gorbushina A."/>
            <person name="Walker B."/>
            <person name="Young S.K."/>
            <person name="Zeng Q."/>
            <person name="Gargeya S."/>
            <person name="Fitzgerald M."/>
            <person name="Haas B."/>
            <person name="Abouelleil A."/>
            <person name="Allen A.W."/>
            <person name="Alvarado L."/>
            <person name="Arachchi H.M."/>
            <person name="Berlin A.M."/>
            <person name="Chapman S.B."/>
            <person name="Gainer-Dewar J."/>
            <person name="Goldberg J."/>
            <person name="Griggs A."/>
            <person name="Gujja S."/>
            <person name="Hansen M."/>
            <person name="Howarth C."/>
            <person name="Imamovic A."/>
            <person name="Ireland A."/>
            <person name="Larimer J."/>
            <person name="McCowan C."/>
            <person name="Murphy C."/>
            <person name="Pearson M."/>
            <person name="Poon T.W."/>
            <person name="Priest M."/>
            <person name="Roberts A."/>
            <person name="Saif S."/>
            <person name="Shea T."/>
            <person name="Sisk P."/>
            <person name="Sykes S."/>
            <person name="Wortman J."/>
            <person name="Nusbaum C."/>
            <person name="Birren B."/>
        </authorList>
    </citation>
    <scope>NUCLEOTIDE SEQUENCE [LARGE SCALE GENOMIC DNA]</scope>
    <source>
        <strain evidence="7 8">CBS 617.96</strain>
    </source>
</reference>
<dbReference type="STRING" id="1182541.W9YW93"/>
<dbReference type="InterPro" id="IPR036291">
    <property type="entry name" value="NAD(P)-bd_dom_sf"/>
</dbReference>
<dbReference type="Pfam" id="PF00106">
    <property type="entry name" value="adh_short"/>
    <property type="match status" value="1"/>
</dbReference>